<accession>A0A8T3ADG9</accession>
<evidence type="ECO:0008006" key="6">
    <source>
        <dbReference type="Google" id="ProtNLM"/>
    </source>
</evidence>
<dbReference type="Pfam" id="PF01225">
    <property type="entry name" value="Mur_ligase"/>
    <property type="match status" value="1"/>
</dbReference>
<evidence type="ECO:0000313" key="4">
    <source>
        <dbReference type="EMBL" id="KAI0494437.1"/>
    </source>
</evidence>
<dbReference type="SUPFAM" id="SSF53623">
    <property type="entry name" value="MurD-like peptide ligases, catalytic domain"/>
    <property type="match status" value="1"/>
</dbReference>
<dbReference type="InterPro" id="IPR000713">
    <property type="entry name" value="Mur_ligase_N"/>
</dbReference>
<dbReference type="PANTHER" id="PTHR23135">
    <property type="entry name" value="MUR LIGASE FAMILY MEMBER"/>
    <property type="match status" value="1"/>
</dbReference>
<evidence type="ECO:0000259" key="2">
    <source>
        <dbReference type="Pfam" id="PF01225"/>
    </source>
</evidence>
<dbReference type="GO" id="GO:0016881">
    <property type="term" value="F:acid-amino acid ligase activity"/>
    <property type="evidence" value="ECO:0007669"/>
    <property type="project" value="InterPro"/>
</dbReference>
<dbReference type="SMR" id="A0A8T3ADG9"/>
<gene>
    <name evidence="4" type="ORF">KFK09_024574</name>
</gene>
<evidence type="ECO:0000259" key="3">
    <source>
        <dbReference type="Pfam" id="PF08245"/>
    </source>
</evidence>
<dbReference type="InterPro" id="IPR013221">
    <property type="entry name" value="Mur_ligase_cen"/>
</dbReference>
<name>A0A8T3ADG9_DENNO</name>
<dbReference type="InterPro" id="IPR036565">
    <property type="entry name" value="Mur-like_cat_sf"/>
</dbReference>
<dbReference type="Gene3D" id="3.40.1190.10">
    <property type="entry name" value="Mur-like, catalytic domain"/>
    <property type="match status" value="1"/>
</dbReference>
<dbReference type="SUPFAM" id="SSF63418">
    <property type="entry name" value="MurE/MurF N-terminal domain"/>
    <property type="match status" value="1"/>
</dbReference>
<organism evidence="4 5">
    <name type="scientific">Dendrobium nobile</name>
    <name type="common">Orchid</name>
    <dbReference type="NCBI Taxonomy" id="94219"/>
    <lineage>
        <taxon>Eukaryota</taxon>
        <taxon>Viridiplantae</taxon>
        <taxon>Streptophyta</taxon>
        <taxon>Embryophyta</taxon>
        <taxon>Tracheophyta</taxon>
        <taxon>Spermatophyta</taxon>
        <taxon>Magnoliopsida</taxon>
        <taxon>Liliopsida</taxon>
        <taxon>Asparagales</taxon>
        <taxon>Orchidaceae</taxon>
        <taxon>Epidendroideae</taxon>
        <taxon>Malaxideae</taxon>
        <taxon>Dendrobiinae</taxon>
        <taxon>Dendrobium</taxon>
    </lineage>
</organism>
<dbReference type="NCBIfam" id="TIGR00756">
    <property type="entry name" value="PPR"/>
    <property type="match status" value="2"/>
</dbReference>
<dbReference type="OrthoDB" id="533138at2759"/>
<dbReference type="GO" id="GO:0005524">
    <property type="term" value="F:ATP binding"/>
    <property type="evidence" value="ECO:0007669"/>
    <property type="project" value="InterPro"/>
</dbReference>
<dbReference type="InterPro" id="IPR035911">
    <property type="entry name" value="MurE/MurF_N"/>
</dbReference>
<dbReference type="PROSITE" id="PS51375">
    <property type="entry name" value="PPR"/>
    <property type="match status" value="1"/>
</dbReference>
<sequence>MLEEEEKVAAALSDSPSFELDLESLGKSRNQILEPKFGMTLAELLDDSQVVPLPVYGNLEVLITEIQHDAKEVSSGDLFICCSGATTDGHDYLTEADKRGAVAVVADKVINLDETIGCKALVVVEDTNLVLSVLAASFYRNLSSTLSVIGITGTRGKTSTSYLVKAMYEAMELRTGMLGSLGHYIHGDNKLDASESTPDAVSIQKLMAKMVHNGTEVVVVEASSHGLAEGRCDEVDFDIVVFTNLTRDHKQLIYALCMENRLKDARKMFDSICQKGMVPNVVTFNFLIVGLCQKGKVDDAFVLVSSMEANPDSRTCNELIDGFFCEGKLHNGLRIDDGPIILVGNARTNQDIHDFVIGTYHSTYKLNGLKQLWDALVLESQLQRSSVKGDAYFVGSCFETFDILCGRTSAQIDYEEDANDENKIFDPGISFSYATISFSIMRLDGVEPFYARGE</sequence>
<feature type="domain" description="Mur ligase N-terminal catalytic" evidence="2">
    <location>
        <begin position="63"/>
        <end position="139"/>
    </location>
</feature>
<dbReference type="PANTHER" id="PTHR23135:SF4">
    <property type="entry name" value="UDP-N-ACETYLMURAMOYL-L-ALANYL-D-GLUTAMATE--2,6-DIAMINOPIMELATE LIGASE MURE HOMOLOG, CHLOROPLASTIC"/>
    <property type="match status" value="1"/>
</dbReference>
<keyword evidence="5" id="KW-1185">Reference proteome</keyword>
<dbReference type="EMBL" id="JAGYWB010000017">
    <property type="protein sequence ID" value="KAI0494437.1"/>
    <property type="molecule type" value="Genomic_DNA"/>
</dbReference>
<dbReference type="InterPro" id="IPR002885">
    <property type="entry name" value="PPR_rpt"/>
</dbReference>
<comment type="caution">
    <text evidence="4">The sequence shown here is derived from an EMBL/GenBank/DDBJ whole genome shotgun (WGS) entry which is preliminary data.</text>
</comment>
<proteinExistence type="predicted"/>
<evidence type="ECO:0000256" key="1">
    <source>
        <dbReference type="PROSITE-ProRule" id="PRU00708"/>
    </source>
</evidence>
<dbReference type="Pfam" id="PF08245">
    <property type="entry name" value="Mur_ligase_M"/>
    <property type="match status" value="1"/>
</dbReference>
<dbReference type="Pfam" id="PF13041">
    <property type="entry name" value="PPR_2"/>
    <property type="match status" value="1"/>
</dbReference>
<protein>
    <recommendedName>
        <fullName evidence="6">Mur ligase central domain-containing protein</fullName>
    </recommendedName>
</protein>
<feature type="domain" description="Mur ligase central" evidence="3">
    <location>
        <begin position="151"/>
        <end position="276"/>
    </location>
</feature>
<reference evidence="4" key="1">
    <citation type="journal article" date="2022" name="Front. Genet.">
        <title>Chromosome-Scale Assembly of the Dendrobium nobile Genome Provides Insights Into the Molecular Mechanism of the Biosynthesis of the Medicinal Active Ingredient of Dendrobium.</title>
        <authorList>
            <person name="Xu Q."/>
            <person name="Niu S.-C."/>
            <person name="Li K.-L."/>
            <person name="Zheng P.-J."/>
            <person name="Zhang X.-J."/>
            <person name="Jia Y."/>
            <person name="Liu Y."/>
            <person name="Niu Y.-X."/>
            <person name="Yu L.-H."/>
            <person name="Chen D.-F."/>
            <person name="Zhang G.-Q."/>
        </authorList>
    </citation>
    <scope>NUCLEOTIDE SEQUENCE</scope>
    <source>
        <tissue evidence="4">Leaf</tissue>
    </source>
</reference>
<evidence type="ECO:0000313" key="5">
    <source>
        <dbReference type="Proteomes" id="UP000829196"/>
    </source>
</evidence>
<dbReference type="Proteomes" id="UP000829196">
    <property type="component" value="Unassembled WGS sequence"/>
</dbReference>
<feature type="repeat" description="PPR" evidence="1">
    <location>
        <begin position="280"/>
        <end position="310"/>
    </location>
</feature>
<dbReference type="Gene3D" id="3.40.1390.10">
    <property type="entry name" value="MurE/MurF, N-terminal domain"/>
    <property type="match status" value="1"/>
</dbReference>
<dbReference type="AlphaFoldDB" id="A0A8T3ADG9"/>